<proteinExistence type="predicted"/>
<evidence type="ECO:0000256" key="1">
    <source>
        <dbReference type="PROSITE-ProRule" id="PRU00047"/>
    </source>
</evidence>
<feature type="domain" description="CCHC-type" evidence="2">
    <location>
        <begin position="160"/>
        <end position="174"/>
    </location>
</feature>
<dbReference type="InterPro" id="IPR001878">
    <property type="entry name" value="Znf_CCHC"/>
</dbReference>
<dbReference type="InterPro" id="IPR021109">
    <property type="entry name" value="Peptidase_aspartic_dom_sf"/>
</dbReference>
<name>A0ABY6LA13_9ARAC</name>
<dbReference type="Proteomes" id="UP001235939">
    <property type="component" value="Chromosome 15"/>
</dbReference>
<dbReference type="PANTHER" id="PTHR37984">
    <property type="entry name" value="PROTEIN CBG26694"/>
    <property type="match status" value="1"/>
</dbReference>
<dbReference type="PANTHER" id="PTHR37984:SF9">
    <property type="entry name" value="INTEGRASE CATALYTIC DOMAIN-CONTAINING PROTEIN"/>
    <property type="match status" value="1"/>
</dbReference>
<keyword evidence="4" id="KW-1185">Reference proteome</keyword>
<dbReference type="InterPro" id="IPR050951">
    <property type="entry name" value="Retrovirus_Pol_polyprotein"/>
</dbReference>
<evidence type="ECO:0000259" key="2">
    <source>
        <dbReference type="PROSITE" id="PS50158"/>
    </source>
</evidence>
<accession>A0ABY6LA13</accession>
<organism evidence="3 4">
    <name type="scientific">Cordylochernes scorpioides</name>
    <dbReference type="NCBI Taxonomy" id="51811"/>
    <lineage>
        <taxon>Eukaryota</taxon>
        <taxon>Metazoa</taxon>
        <taxon>Ecdysozoa</taxon>
        <taxon>Arthropoda</taxon>
        <taxon>Chelicerata</taxon>
        <taxon>Arachnida</taxon>
        <taxon>Pseudoscorpiones</taxon>
        <taxon>Cheliferoidea</taxon>
        <taxon>Chernetidae</taxon>
        <taxon>Cordylochernes</taxon>
    </lineage>
</organism>
<keyword evidence="1" id="KW-0863">Zinc-finger</keyword>
<keyword evidence="1" id="KW-0479">Metal-binding</keyword>
<dbReference type="SMART" id="SM00343">
    <property type="entry name" value="ZnF_C2HC"/>
    <property type="match status" value="2"/>
</dbReference>
<reference evidence="3 4" key="1">
    <citation type="submission" date="2022-01" db="EMBL/GenBank/DDBJ databases">
        <title>A chromosomal length assembly of Cordylochernes scorpioides.</title>
        <authorList>
            <person name="Zeh D."/>
            <person name="Zeh J."/>
        </authorList>
    </citation>
    <scope>NUCLEOTIDE SEQUENCE [LARGE SCALE GENOMIC DNA]</scope>
    <source>
        <strain evidence="3">IN4F17</strain>
        <tissue evidence="3">Whole Body</tissue>
    </source>
</reference>
<protein>
    <recommendedName>
        <fullName evidence="2">CCHC-type domain-containing protein</fullName>
    </recommendedName>
</protein>
<sequence>MFNNIARSEKFNFKCPEEWITWARRFEHNICQYFIGRRNIIFDRAQFNKRSQKRCSYGELKEELIRDTLVVGVRNLALSEKLQLIPDLTMDKAIEIAKQTEAQNKGNFSKIKGSNLKHDESSIPDNSKAWYQAEGAKACTRCGSPKFHKFEHCPAFNATCRRCSKKGHFMKQCKTKLVSQVTTKDDNEKFLGNFCIDQFSPDERWNCKVAVNKRIMPFKINTGADVSVMPENCFKQNFSHQLGKTQKRLYAAGMAMPVLGNIQATLEANGKVSHEYIYVVKNLHVSLLSAKASEELLDVNSNPLTDPLKDYPELFSGLEKLNKPYKIELNDQAQPYAIHTPRRIPFPLMNKTKQKLKEMEEQVSFLMIFRNIYDQTIIIHNLSQIMEITGFFLRKFRLCKIRHVSVDWGNKLQYISC</sequence>
<dbReference type="SUPFAM" id="SSF50630">
    <property type="entry name" value="Acid proteases"/>
    <property type="match status" value="1"/>
</dbReference>
<evidence type="ECO:0000313" key="3">
    <source>
        <dbReference type="EMBL" id="UYV77599.1"/>
    </source>
</evidence>
<dbReference type="EMBL" id="CP092877">
    <property type="protein sequence ID" value="UYV77599.1"/>
    <property type="molecule type" value="Genomic_DNA"/>
</dbReference>
<dbReference type="Gene3D" id="4.10.60.10">
    <property type="entry name" value="Zinc finger, CCHC-type"/>
    <property type="match status" value="1"/>
</dbReference>
<dbReference type="PROSITE" id="PS50158">
    <property type="entry name" value="ZF_CCHC"/>
    <property type="match status" value="1"/>
</dbReference>
<keyword evidence="1" id="KW-0862">Zinc</keyword>
<gene>
    <name evidence="3" type="ORF">LAZ67_15001677</name>
</gene>
<evidence type="ECO:0000313" key="4">
    <source>
        <dbReference type="Proteomes" id="UP001235939"/>
    </source>
</evidence>